<comment type="caution">
    <text evidence="1">The sequence shown here is derived from an EMBL/GenBank/DDBJ whole genome shotgun (WGS) entry which is preliminary data.</text>
</comment>
<accession>A0A644Z3W1</accession>
<reference evidence="1" key="1">
    <citation type="submission" date="2019-08" db="EMBL/GenBank/DDBJ databases">
        <authorList>
            <person name="Kucharzyk K."/>
            <person name="Murdoch R.W."/>
            <person name="Higgins S."/>
            <person name="Loffler F."/>
        </authorList>
    </citation>
    <scope>NUCLEOTIDE SEQUENCE</scope>
</reference>
<gene>
    <name evidence="1" type="ORF">SDC9_81268</name>
</gene>
<proteinExistence type="predicted"/>
<organism evidence="1">
    <name type="scientific">bioreactor metagenome</name>
    <dbReference type="NCBI Taxonomy" id="1076179"/>
    <lineage>
        <taxon>unclassified sequences</taxon>
        <taxon>metagenomes</taxon>
        <taxon>ecological metagenomes</taxon>
    </lineage>
</organism>
<sequence length="96" mass="10052">MPVGNGAGQNIGTRRGDGDRLIVEGNLYGVGLGSLARQVRIAIGNIHRSRGYLRTCHGGRNGNGNRIVAVGCGSDKFLNGILRGKRAAALGSRRRA</sequence>
<dbReference type="EMBL" id="VSSQ01007046">
    <property type="protein sequence ID" value="MPM34681.1"/>
    <property type="molecule type" value="Genomic_DNA"/>
</dbReference>
<protein>
    <submittedName>
        <fullName evidence="1">Uncharacterized protein</fullName>
    </submittedName>
</protein>
<dbReference type="AlphaFoldDB" id="A0A644Z3W1"/>
<evidence type="ECO:0000313" key="1">
    <source>
        <dbReference type="EMBL" id="MPM34681.1"/>
    </source>
</evidence>
<name>A0A644Z3W1_9ZZZZ</name>